<dbReference type="GO" id="GO:0005737">
    <property type="term" value="C:cytoplasm"/>
    <property type="evidence" value="ECO:0007669"/>
    <property type="project" value="UniProtKB-SubCell"/>
</dbReference>
<keyword evidence="1 6" id="KW-0963">Cytoplasm</keyword>
<comment type="similarity">
    <text evidence="6">Belongs to the CheB family.</text>
</comment>
<dbReference type="GO" id="GO:0006935">
    <property type="term" value="P:chemotaxis"/>
    <property type="evidence" value="ECO:0007669"/>
    <property type="project" value="UniProtKB-UniRule"/>
</dbReference>
<dbReference type="InterPro" id="IPR000673">
    <property type="entry name" value="Sig_transdc_resp-reg_Me-estase"/>
</dbReference>
<keyword evidence="2 6" id="KW-0145">Chemotaxis</keyword>
<dbReference type="HAMAP" id="MF_00099">
    <property type="entry name" value="CheB_chemtxs"/>
    <property type="match status" value="1"/>
</dbReference>
<dbReference type="HOGENOM" id="CLU_000445_51_0_9"/>
<comment type="function">
    <text evidence="4">May play the central regulatory role in sporulation. It may be an element of the effector pathway responsible for the activation of sporulation genes in response to nutritional stress. Spo0A may act in concert with spo0H (a sigma factor) to control the expression of some genes that are critical to the sporulation process.</text>
</comment>
<dbReference type="Pfam" id="PF00072">
    <property type="entry name" value="Response_reg"/>
    <property type="match status" value="1"/>
</dbReference>
<dbReference type="InterPro" id="IPR001789">
    <property type="entry name" value="Sig_transdc_resp-reg_receiver"/>
</dbReference>
<feature type="active site" evidence="6 7">
    <location>
        <position position="204"/>
    </location>
</feature>
<proteinExistence type="inferred from homology"/>
<dbReference type="Gene3D" id="3.40.50.2300">
    <property type="match status" value="1"/>
</dbReference>
<protein>
    <recommendedName>
        <fullName evidence="6">Protein-glutamate methylesterase/protein-glutamine glutaminase</fullName>
        <ecNumber evidence="6">3.1.1.61</ecNumber>
        <ecNumber evidence="6">3.5.1.44</ecNumber>
    </recommendedName>
</protein>
<evidence type="ECO:0000256" key="3">
    <source>
        <dbReference type="ARBA" id="ARBA00022801"/>
    </source>
</evidence>
<dbReference type="PANTHER" id="PTHR42872:SF6">
    <property type="entry name" value="PROTEIN-GLUTAMATE METHYLESTERASE_PROTEIN-GLUTAMINE GLUTAMINASE"/>
    <property type="match status" value="1"/>
</dbReference>
<feature type="domain" description="CheB-type methylesterase" evidence="10">
    <location>
        <begin position="165"/>
        <end position="355"/>
    </location>
</feature>
<dbReference type="NCBIfam" id="NF009206">
    <property type="entry name" value="PRK12555.1"/>
    <property type="match status" value="1"/>
</dbReference>
<evidence type="ECO:0000256" key="6">
    <source>
        <dbReference type="HAMAP-Rule" id="MF_00099"/>
    </source>
</evidence>
<evidence type="ECO:0000256" key="4">
    <source>
        <dbReference type="ARBA" id="ARBA00024867"/>
    </source>
</evidence>
<evidence type="ECO:0000256" key="7">
    <source>
        <dbReference type="PROSITE-ProRule" id="PRU00050"/>
    </source>
</evidence>
<dbReference type="Pfam" id="PF01339">
    <property type="entry name" value="CheB_methylest"/>
    <property type="match status" value="1"/>
</dbReference>
<evidence type="ECO:0000256" key="5">
    <source>
        <dbReference type="ARBA" id="ARBA00048267"/>
    </source>
</evidence>
<dbReference type="OrthoDB" id="9793421at2"/>
<dbReference type="InterPro" id="IPR008248">
    <property type="entry name" value="CheB-like"/>
</dbReference>
<dbReference type="PROSITE" id="PS50122">
    <property type="entry name" value="CHEB"/>
    <property type="match status" value="1"/>
</dbReference>
<comment type="catalytic activity">
    <reaction evidence="5 6">
        <text>[protein]-L-glutamate 5-O-methyl ester + H2O = L-glutamyl-[protein] + methanol + H(+)</text>
        <dbReference type="Rhea" id="RHEA:23236"/>
        <dbReference type="Rhea" id="RHEA-COMP:10208"/>
        <dbReference type="Rhea" id="RHEA-COMP:10311"/>
        <dbReference type="ChEBI" id="CHEBI:15377"/>
        <dbReference type="ChEBI" id="CHEBI:15378"/>
        <dbReference type="ChEBI" id="CHEBI:17790"/>
        <dbReference type="ChEBI" id="CHEBI:29973"/>
        <dbReference type="ChEBI" id="CHEBI:82795"/>
        <dbReference type="EC" id="3.1.1.61"/>
    </reaction>
</comment>
<evidence type="ECO:0000259" key="10">
    <source>
        <dbReference type="PROSITE" id="PS50122"/>
    </source>
</evidence>
<dbReference type="EMBL" id="CP002105">
    <property type="protein sequence ID" value="ADL12493.1"/>
    <property type="molecule type" value="Genomic_DNA"/>
</dbReference>
<evidence type="ECO:0000256" key="8">
    <source>
        <dbReference type="PROSITE-ProRule" id="PRU00169"/>
    </source>
</evidence>
<dbReference type="GO" id="GO:0008984">
    <property type="term" value="F:protein-glutamate methylesterase activity"/>
    <property type="evidence" value="ECO:0007669"/>
    <property type="project" value="UniProtKB-UniRule"/>
</dbReference>
<dbReference type="PROSITE" id="PS50110">
    <property type="entry name" value="RESPONSE_REGULATORY"/>
    <property type="match status" value="1"/>
</dbReference>
<dbReference type="SUPFAM" id="SSF52738">
    <property type="entry name" value="Methylesterase CheB, C-terminal domain"/>
    <property type="match status" value="1"/>
</dbReference>
<organism evidence="11 12">
    <name type="scientific">Acetohalobium arabaticum (strain ATCC 49924 / DSM 5501 / Z-7288)</name>
    <dbReference type="NCBI Taxonomy" id="574087"/>
    <lineage>
        <taxon>Bacteria</taxon>
        <taxon>Bacillati</taxon>
        <taxon>Bacillota</taxon>
        <taxon>Clostridia</taxon>
        <taxon>Halanaerobiales</taxon>
        <taxon>Halobacteroidaceae</taxon>
        <taxon>Acetohalobium</taxon>
    </lineage>
</organism>
<dbReference type="Proteomes" id="UP000001661">
    <property type="component" value="Chromosome"/>
</dbReference>
<dbReference type="EC" id="3.5.1.44" evidence="6"/>
<dbReference type="STRING" id="574087.Acear_0963"/>
<dbReference type="EC" id="3.1.1.61" evidence="6"/>
<dbReference type="SMART" id="SM00448">
    <property type="entry name" value="REC"/>
    <property type="match status" value="1"/>
</dbReference>
<comment type="catalytic activity">
    <reaction evidence="6">
        <text>L-glutaminyl-[protein] + H2O = L-glutamyl-[protein] + NH4(+)</text>
        <dbReference type="Rhea" id="RHEA:16441"/>
        <dbReference type="Rhea" id="RHEA-COMP:10207"/>
        <dbReference type="Rhea" id="RHEA-COMP:10208"/>
        <dbReference type="ChEBI" id="CHEBI:15377"/>
        <dbReference type="ChEBI" id="CHEBI:28938"/>
        <dbReference type="ChEBI" id="CHEBI:29973"/>
        <dbReference type="ChEBI" id="CHEBI:30011"/>
        <dbReference type="EC" id="3.5.1.44"/>
    </reaction>
</comment>
<dbReference type="PANTHER" id="PTHR42872">
    <property type="entry name" value="PROTEIN-GLUTAMATE METHYLESTERASE/PROTEIN-GLUTAMINE GLUTAMINASE"/>
    <property type="match status" value="1"/>
</dbReference>
<keyword evidence="12" id="KW-1185">Reference proteome</keyword>
<dbReference type="CDD" id="cd16432">
    <property type="entry name" value="CheB_Rec"/>
    <property type="match status" value="1"/>
</dbReference>
<accession>D9QPQ2</accession>
<dbReference type="PIRSF" id="PIRSF000876">
    <property type="entry name" value="RR_chemtxs_CheB"/>
    <property type="match status" value="1"/>
</dbReference>
<feature type="domain" description="Response regulatory" evidence="9">
    <location>
        <begin position="6"/>
        <end position="122"/>
    </location>
</feature>
<evidence type="ECO:0000259" key="9">
    <source>
        <dbReference type="PROSITE" id="PS50110"/>
    </source>
</evidence>
<feature type="modified residue" description="4-aspartylphosphate" evidence="6 8">
    <location>
        <position position="56"/>
    </location>
</feature>
<evidence type="ECO:0000313" key="12">
    <source>
        <dbReference type="Proteomes" id="UP000001661"/>
    </source>
</evidence>
<comment type="domain">
    <text evidence="6">Contains a C-terminal catalytic domain, and an N-terminal region which modulates catalytic activity.</text>
</comment>
<feature type="active site" evidence="6 7">
    <location>
        <position position="297"/>
    </location>
</feature>
<evidence type="ECO:0000313" key="11">
    <source>
        <dbReference type="EMBL" id="ADL12493.1"/>
    </source>
</evidence>
<dbReference type="eggNOG" id="COG2201">
    <property type="taxonomic scope" value="Bacteria"/>
</dbReference>
<keyword evidence="3 6" id="KW-0378">Hydrolase</keyword>
<dbReference type="GO" id="GO:0000156">
    <property type="term" value="F:phosphorelay response regulator activity"/>
    <property type="evidence" value="ECO:0007669"/>
    <property type="project" value="InterPro"/>
</dbReference>
<dbReference type="GO" id="GO:0050568">
    <property type="term" value="F:protein-glutamine glutaminase activity"/>
    <property type="evidence" value="ECO:0007669"/>
    <property type="project" value="UniProtKB-UniRule"/>
</dbReference>
<dbReference type="RefSeq" id="WP_013277939.1">
    <property type="nucleotide sequence ID" value="NC_014378.1"/>
</dbReference>
<comment type="subcellular location">
    <subcellularLocation>
        <location evidence="6">Cytoplasm</location>
    </subcellularLocation>
</comment>
<keyword evidence="6 8" id="KW-0597">Phosphoprotein</keyword>
<evidence type="ECO:0000256" key="2">
    <source>
        <dbReference type="ARBA" id="ARBA00022500"/>
    </source>
</evidence>
<reference evidence="11 12" key="1">
    <citation type="journal article" date="2010" name="Stand. Genomic Sci.">
        <title>Complete genome sequence of Acetohalobium arabaticum type strain (Z-7288).</title>
        <authorList>
            <person name="Sikorski J."/>
            <person name="Lapidus A."/>
            <person name="Chertkov O."/>
            <person name="Lucas S."/>
            <person name="Copeland A."/>
            <person name="Glavina Del Rio T."/>
            <person name="Nolan M."/>
            <person name="Tice H."/>
            <person name="Cheng J.F."/>
            <person name="Han C."/>
            <person name="Brambilla E."/>
            <person name="Pitluck S."/>
            <person name="Liolios K."/>
            <person name="Ivanova N."/>
            <person name="Mavromatis K."/>
            <person name="Mikhailova N."/>
            <person name="Pati A."/>
            <person name="Bruce D."/>
            <person name="Detter C."/>
            <person name="Tapia R."/>
            <person name="Goodwin L."/>
            <person name="Chen A."/>
            <person name="Palaniappan K."/>
            <person name="Land M."/>
            <person name="Hauser L."/>
            <person name="Chang Y.J."/>
            <person name="Jeffries C.D."/>
            <person name="Rohde M."/>
            <person name="Goker M."/>
            <person name="Spring S."/>
            <person name="Woyke T."/>
            <person name="Bristow J."/>
            <person name="Eisen J.A."/>
            <person name="Markowitz V."/>
            <person name="Hugenholtz P."/>
            <person name="Kyrpides N.C."/>
            <person name="Klenk H.P."/>
        </authorList>
    </citation>
    <scope>NUCLEOTIDE SEQUENCE [LARGE SCALE GENOMIC DNA]</scope>
    <source>
        <strain evidence="12">ATCC 49924 / DSM 5501 / Z-7288</strain>
    </source>
</reference>
<comment type="PTM">
    <text evidence="6">Phosphorylated by CheA. Phosphorylation of the N-terminal regulatory domain activates the methylesterase activity.</text>
</comment>
<sequence length="356" mass="39024">MSSLIRVLVVDDSAFMRKVISEMLDTDSIEVIATARNGEDALKKLEEYEPDLITLDVEMPKMDGLEFLRKIMPERSLPVIMLSTLTNENDTTTIEALELGAVDFIPKPSGSISLDIDKVEEKLIEKVKVAAECNIENCNTKKTNLTDTNQSTTFSREDRRLNRESKNDDEVVIIGASTGGPKALKEVMTKISSDFSIGILVVQHMPPNFTASLAQRLDRLSQIKVKEAEEGDMIKPGQALLAPGDYNMLVTKGGKITLSQNKKLHNVRPAIDLTMESAVKYYGSQTLGVVLTGMGKDGTRGLKAIKSAGGYTIAQDEKTSVVYGMPRSAYEAGVVNSVKPLPQISDEIVRLSKKLK</sequence>
<dbReference type="NCBIfam" id="NF001965">
    <property type="entry name" value="PRK00742.1"/>
    <property type="match status" value="1"/>
</dbReference>
<dbReference type="InterPro" id="IPR035909">
    <property type="entry name" value="CheB_C"/>
</dbReference>
<gene>
    <name evidence="6" type="primary">cheB</name>
    <name evidence="11" type="ordered locus">Acear_0963</name>
</gene>
<dbReference type="CDD" id="cd17541">
    <property type="entry name" value="REC_CheB-like"/>
    <property type="match status" value="1"/>
</dbReference>
<dbReference type="AlphaFoldDB" id="D9QPQ2"/>
<dbReference type="KEGG" id="aar:Acear_0963"/>
<dbReference type="SUPFAM" id="SSF52172">
    <property type="entry name" value="CheY-like"/>
    <property type="match status" value="1"/>
</dbReference>
<feature type="active site" evidence="6 7">
    <location>
        <position position="177"/>
    </location>
</feature>
<evidence type="ECO:0000256" key="1">
    <source>
        <dbReference type="ARBA" id="ARBA00022490"/>
    </source>
</evidence>
<name>D9QPQ2_ACEAZ</name>
<comment type="function">
    <text evidence="6">Involved in chemotaxis. Part of a chemotaxis signal transduction system that modulates chemotaxis in response to various stimuli. Catalyzes the demethylation of specific methylglutamate residues introduced into the chemoreceptors (methyl-accepting chemotaxis proteins or MCP) by CheR. Also mediates the irreversible deamidation of specific glutamine residues to glutamic acid.</text>
</comment>
<dbReference type="InterPro" id="IPR011006">
    <property type="entry name" value="CheY-like_superfamily"/>
</dbReference>
<dbReference type="Gene3D" id="3.40.50.180">
    <property type="entry name" value="Methylesterase CheB, C-terminal domain"/>
    <property type="match status" value="1"/>
</dbReference>